<keyword evidence="1" id="KW-0812">Transmembrane</keyword>
<sequence length="69" mass="6964">MRFVIFLGFIALVGAALLLGIVAAGRLLLSARDSQPAEGPIGSGTVQKVAFGILWLLVAGVSTGLIGAE</sequence>
<evidence type="ECO:0000313" key="2">
    <source>
        <dbReference type="EMBL" id="MDT0682516.1"/>
    </source>
</evidence>
<name>A0ABU3DFN3_9RHOB</name>
<evidence type="ECO:0008006" key="4">
    <source>
        <dbReference type="Google" id="ProtNLM"/>
    </source>
</evidence>
<accession>A0ABU3DFN3</accession>
<evidence type="ECO:0000313" key="3">
    <source>
        <dbReference type="Proteomes" id="UP001265259"/>
    </source>
</evidence>
<keyword evidence="1" id="KW-0472">Membrane</keyword>
<feature type="transmembrane region" description="Helical" evidence="1">
    <location>
        <begin position="48"/>
        <end position="68"/>
    </location>
</feature>
<keyword evidence="1" id="KW-1133">Transmembrane helix</keyword>
<dbReference type="RefSeq" id="WP_311690263.1">
    <property type="nucleotide sequence ID" value="NZ_JAVRHL010000002.1"/>
</dbReference>
<proteinExistence type="predicted"/>
<organism evidence="2 3">
    <name type="scientific">Tropicimonas omnivorans</name>
    <dbReference type="NCBI Taxonomy" id="3075590"/>
    <lineage>
        <taxon>Bacteria</taxon>
        <taxon>Pseudomonadati</taxon>
        <taxon>Pseudomonadota</taxon>
        <taxon>Alphaproteobacteria</taxon>
        <taxon>Rhodobacterales</taxon>
        <taxon>Roseobacteraceae</taxon>
        <taxon>Tropicimonas</taxon>
    </lineage>
</organism>
<dbReference type="EMBL" id="JAVRHL010000002">
    <property type="protein sequence ID" value="MDT0682516.1"/>
    <property type="molecule type" value="Genomic_DNA"/>
</dbReference>
<comment type="caution">
    <text evidence="2">The sequence shown here is derived from an EMBL/GenBank/DDBJ whole genome shotgun (WGS) entry which is preliminary data.</text>
</comment>
<keyword evidence="3" id="KW-1185">Reference proteome</keyword>
<protein>
    <recommendedName>
        <fullName evidence="4">DUF2909 domain-containing protein</fullName>
    </recommendedName>
</protein>
<evidence type="ECO:0000256" key="1">
    <source>
        <dbReference type="SAM" id="Phobius"/>
    </source>
</evidence>
<reference evidence="2 3" key="1">
    <citation type="submission" date="2023-09" db="EMBL/GenBank/DDBJ databases">
        <authorList>
            <person name="Rey-Velasco X."/>
        </authorList>
    </citation>
    <scope>NUCLEOTIDE SEQUENCE [LARGE SCALE GENOMIC DNA]</scope>
    <source>
        <strain evidence="2 3">F158</strain>
    </source>
</reference>
<dbReference type="Proteomes" id="UP001265259">
    <property type="component" value="Unassembled WGS sequence"/>
</dbReference>
<gene>
    <name evidence="2" type="ORF">RM543_07460</name>
</gene>